<evidence type="ECO:0000313" key="2">
    <source>
        <dbReference type="Proteomes" id="UP000008177"/>
    </source>
</evidence>
<reference evidence="2" key="1">
    <citation type="journal article" date="2011" name="PLoS Genet.">
        <title>Genomic analysis of the necrotrophic fungal pathogens Sclerotinia sclerotiorum and Botrytis cinerea.</title>
        <authorList>
            <person name="Amselem J."/>
            <person name="Cuomo C.A."/>
            <person name="van Kan J.A."/>
            <person name="Viaud M."/>
            <person name="Benito E.P."/>
            <person name="Couloux A."/>
            <person name="Coutinho P.M."/>
            <person name="de Vries R.P."/>
            <person name="Dyer P.S."/>
            <person name="Fillinger S."/>
            <person name="Fournier E."/>
            <person name="Gout L."/>
            <person name="Hahn M."/>
            <person name="Kohn L."/>
            <person name="Lapalu N."/>
            <person name="Plummer K.M."/>
            <person name="Pradier J.M."/>
            <person name="Quevillon E."/>
            <person name="Sharon A."/>
            <person name="Simon A."/>
            <person name="ten Have A."/>
            <person name="Tudzynski B."/>
            <person name="Tudzynski P."/>
            <person name="Wincker P."/>
            <person name="Andrew M."/>
            <person name="Anthouard V."/>
            <person name="Beever R.E."/>
            <person name="Beffa R."/>
            <person name="Benoit I."/>
            <person name="Bouzid O."/>
            <person name="Brault B."/>
            <person name="Chen Z."/>
            <person name="Choquer M."/>
            <person name="Collemare J."/>
            <person name="Cotton P."/>
            <person name="Danchin E.G."/>
            <person name="Da Silva C."/>
            <person name="Gautier A."/>
            <person name="Giraud C."/>
            <person name="Giraud T."/>
            <person name="Gonzalez C."/>
            <person name="Grossetete S."/>
            <person name="Guldener U."/>
            <person name="Henrissat B."/>
            <person name="Howlett B.J."/>
            <person name="Kodira C."/>
            <person name="Kretschmer M."/>
            <person name="Lappartient A."/>
            <person name="Leroch M."/>
            <person name="Levis C."/>
            <person name="Mauceli E."/>
            <person name="Neuveglise C."/>
            <person name="Oeser B."/>
            <person name="Pearson M."/>
            <person name="Poulain J."/>
            <person name="Poussereau N."/>
            <person name="Quesneville H."/>
            <person name="Rascle C."/>
            <person name="Schumacher J."/>
            <person name="Segurens B."/>
            <person name="Sexton A."/>
            <person name="Silva E."/>
            <person name="Sirven C."/>
            <person name="Soanes D.M."/>
            <person name="Talbot N.J."/>
            <person name="Templeton M."/>
            <person name="Yandava C."/>
            <person name="Yarden O."/>
            <person name="Zeng Q."/>
            <person name="Rollins J.A."/>
            <person name="Lebrun M.H."/>
            <person name="Dickman M."/>
        </authorList>
    </citation>
    <scope>NUCLEOTIDE SEQUENCE [LARGE SCALE GENOMIC DNA]</scope>
    <source>
        <strain evidence="2">T4</strain>
    </source>
</reference>
<proteinExistence type="predicted"/>
<evidence type="ECO:0000313" key="1">
    <source>
        <dbReference type="EMBL" id="CCD54371.1"/>
    </source>
</evidence>
<sequence length="71" mass="8165">MSETDYSVNFPVLNVQKVQIFKDNVEFRCYLRPECLPSRDLTEEARCIVQEGNFSHIVIDRGSCALRVMPG</sequence>
<organism evidence="1 2">
    <name type="scientific">Botryotinia fuckeliana (strain T4)</name>
    <name type="common">Noble rot fungus</name>
    <name type="synonym">Botrytis cinerea</name>
    <dbReference type="NCBI Taxonomy" id="999810"/>
    <lineage>
        <taxon>Eukaryota</taxon>
        <taxon>Fungi</taxon>
        <taxon>Dikarya</taxon>
        <taxon>Ascomycota</taxon>
        <taxon>Pezizomycotina</taxon>
        <taxon>Leotiomycetes</taxon>
        <taxon>Helotiales</taxon>
        <taxon>Sclerotiniaceae</taxon>
        <taxon>Botrytis</taxon>
    </lineage>
</organism>
<dbReference type="Proteomes" id="UP000008177">
    <property type="component" value="Unplaced contigs"/>
</dbReference>
<protein>
    <submittedName>
        <fullName evidence="1">Uncharacterized protein</fullName>
    </submittedName>
</protein>
<name>G2YRX3_BOTF4</name>
<dbReference type="HOGENOM" id="CLU_2739739_0_0_1"/>
<dbReference type="InParanoid" id="G2YRX3"/>
<dbReference type="EMBL" id="FQ790351">
    <property type="protein sequence ID" value="CCD54371.1"/>
    <property type="molecule type" value="Genomic_DNA"/>
</dbReference>
<gene>
    <name evidence="1" type="ORF">BofuT4_uP124190.1</name>
</gene>
<dbReference type="AlphaFoldDB" id="G2YRX3"/>
<accession>G2YRX3</accession>